<gene>
    <name evidence="1" type="primary">tssJ</name>
    <name evidence="1" type="ORF">ITX54_01260</name>
</gene>
<evidence type="ECO:0000313" key="2">
    <source>
        <dbReference type="Proteomes" id="UP000705283"/>
    </source>
</evidence>
<dbReference type="InterPro" id="IPR038706">
    <property type="entry name" value="Type_VI_SciN-like_sf"/>
</dbReference>
<dbReference type="Gene3D" id="2.60.40.4150">
    <property type="entry name" value="Type VI secretion system, lipoprotein SciN"/>
    <property type="match status" value="1"/>
</dbReference>
<dbReference type="Proteomes" id="UP000705283">
    <property type="component" value="Unassembled WGS sequence"/>
</dbReference>
<reference evidence="1" key="1">
    <citation type="submission" date="2020-11" db="EMBL/GenBank/DDBJ databases">
        <authorList>
            <person name="Lee S.D."/>
        </authorList>
    </citation>
    <scope>NUCLEOTIDE SEQUENCE</scope>
    <source>
        <strain evidence="1">SAP-2</strain>
    </source>
</reference>
<accession>A0AA40WZ73</accession>
<dbReference type="EMBL" id="JADMKS010000001">
    <property type="protein sequence ID" value="MBF6635299.1"/>
    <property type="molecule type" value="Genomic_DNA"/>
</dbReference>
<proteinExistence type="predicted"/>
<dbReference type="Pfam" id="PF12790">
    <property type="entry name" value="T6SS-SciN"/>
    <property type="match status" value="1"/>
</dbReference>
<dbReference type="AlphaFoldDB" id="A0AA40WZ73"/>
<evidence type="ECO:0000313" key="1">
    <source>
        <dbReference type="EMBL" id="MBF6635299.1"/>
    </source>
</evidence>
<reference evidence="1" key="2">
    <citation type="submission" date="2022-09" db="EMBL/GenBank/DDBJ databases">
        <title>Rouxiella aceris sp. nov., isolated from tree sap and emended description of the genus Rhouxiella.</title>
        <authorList>
            <person name="Kim I.S."/>
        </authorList>
    </citation>
    <scope>NUCLEOTIDE SEQUENCE</scope>
    <source>
        <strain evidence="1">SAP-2</strain>
    </source>
</reference>
<dbReference type="InterPro" id="IPR017734">
    <property type="entry name" value="T6SS_SciN"/>
</dbReference>
<dbReference type="NCBIfam" id="TIGR03352">
    <property type="entry name" value="VI_chp_3"/>
    <property type="match status" value="1"/>
</dbReference>
<dbReference type="PANTHER" id="PTHR37625:SF4">
    <property type="entry name" value="OUTER MEMBRANE LIPOPROTEIN"/>
    <property type="match status" value="1"/>
</dbReference>
<protein>
    <submittedName>
        <fullName evidence="1">Type VI secretion system lipoprotein TssJ</fullName>
    </submittedName>
</protein>
<dbReference type="PROSITE" id="PS51257">
    <property type="entry name" value="PROKAR_LIPOPROTEIN"/>
    <property type="match status" value="1"/>
</dbReference>
<organism evidence="1 2">
    <name type="scientific">Rouxiella silvae</name>
    <dbReference type="NCBI Taxonomy" id="1646373"/>
    <lineage>
        <taxon>Bacteria</taxon>
        <taxon>Pseudomonadati</taxon>
        <taxon>Pseudomonadota</taxon>
        <taxon>Gammaproteobacteria</taxon>
        <taxon>Enterobacterales</taxon>
        <taxon>Yersiniaceae</taxon>
        <taxon>Rouxiella</taxon>
    </lineage>
</organism>
<dbReference type="PANTHER" id="PTHR37625">
    <property type="entry name" value="OUTER MEMBRANE LIPOPROTEIN-RELATED"/>
    <property type="match status" value="1"/>
</dbReference>
<name>A0AA40WZ73_9GAMM</name>
<sequence>MRPKMANINIKPLPMISSLIISTLLSGCGLMQSVSDGTVSMTKAIFYKQVKTLHLDFITRAAANNDAGGVSHTAVVRVYQLKDRKLLDAADYQQLFAHEGQVIRTDLLAEKDLQLRPDESQSLDMPLEPETRYIVVAGMFLSPDMERNNWRIVLERSELEPDKARQIELKNQTLILLPLKEK</sequence>
<keyword evidence="1" id="KW-0449">Lipoprotein</keyword>
<comment type="caution">
    <text evidence="1">The sequence shown here is derived from an EMBL/GenBank/DDBJ whole genome shotgun (WGS) entry which is preliminary data.</text>
</comment>